<dbReference type="CDD" id="cd00303">
    <property type="entry name" value="retropepsin_like"/>
    <property type="match status" value="1"/>
</dbReference>
<name>A0A388JQR6_CHABU</name>
<comment type="caution">
    <text evidence="1">The sequence shown here is derived from an EMBL/GenBank/DDBJ whole genome shotgun (WGS) entry which is preliminary data.</text>
</comment>
<dbReference type="PANTHER" id="PTHR15503:SF22">
    <property type="entry name" value="TRANSPOSON TY3-I GAG POLYPROTEIN"/>
    <property type="match status" value="1"/>
</dbReference>
<organism evidence="1 2">
    <name type="scientific">Chara braunii</name>
    <name type="common">Braun's stonewort</name>
    <dbReference type="NCBI Taxonomy" id="69332"/>
    <lineage>
        <taxon>Eukaryota</taxon>
        <taxon>Viridiplantae</taxon>
        <taxon>Streptophyta</taxon>
        <taxon>Charophyceae</taxon>
        <taxon>Charales</taxon>
        <taxon>Characeae</taxon>
        <taxon>Chara</taxon>
    </lineage>
</organism>
<reference evidence="1 2" key="1">
    <citation type="journal article" date="2018" name="Cell">
        <title>The Chara Genome: Secondary Complexity and Implications for Plant Terrestrialization.</title>
        <authorList>
            <person name="Nishiyama T."/>
            <person name="Sakayama H."/>
            <person name="Vries J.D."/>
            <person name="Buschmann H."/>
            <person name="Saint-Marcoux D."/>
            <person name="Ullrich K.K."/>
            <person name="Haas F.B."/>
            <person name="Vanderstraeten L."/>
            <person name="Becker D."/>
            <person name="Lang D."/>
            <person name="Vosolsobe S."/>
            <person name="Rombauts S."/>
            <person name="Wilhelmsson P.K.I."/>
            <person name="Janitza P."/>
            <person name="Kern R."/>
            <person name="Heyl A."/>
            <person name="Rumpler F."/>
            <person name="Villalobos L.I.A.C."/>
            <person name="Clay J.M."/>
            <person name="Skokan R."/>
            <person name="Toyoda A."/>
            <person name="Suzuki Y."/>
            <person name="Kagoshima H."/>
            <person name="Schijlen E."/>
            <person name="Tajeshwar N."/>
            <person name="Catarino B."/>
            <person name="Hetherington A.J."/>
            <person name="Saltykova A."/>
            <person name="Bonnot C."/>
            <person name="Breuninger H."/>
            <person name="Symeonidi A."/>
            <person name="Radhakrishnan G.V."/>
            <person name="Van Nieuwerburgh F."/>
            <person name="Deforce D."/>
            <person name="Chang C."/>
            <person name="Karol K.G."/>
            <person name="Hedrich R."/>
            <person name="Ulvskov P."/>
            <person name="Glockner G."/>
            <person name="Delwiche C.F."/>
            <person name="Petrasek J."/>
            <person name="Van de Peer Y."/>
            <person name="Friml J."/>
            <person name="Beilby M."/>
            <person name="Dolan L."/>
            <person name="Kohara Y."/>
            <person name="Sugano S."/>
            <person name="Fujiyama A."/>
            <person name="Delaux P.-M."/>
            <person name="Quint M."/>
            <person name="TheiBen G."/>
            <person name="Hagemann M."/>
            <person name="Harholt J."/>
            <person name="Dunand C."/>
            <person name="Zachgo S."/>
            <person name="Langdale J."/>
            <person name="Maumus F."/>
            <person name="Straeten D.V.D."/>
            <person name="Gould S.B."/>
            <person name="Rensing S.A."/>
        </authorList>
    </citation>
    <scope>NUCLEOTIDE SEQUENCE [LARGE SCALE GENOMIC DNA]</scope>
    <source>
        <strain evidence="1 2">S276</strain>
    </source>
</reference>
<dbReference type="Gene3D" id="2.40.70.10">
    <property type="entry name" value="Acid Proteases"/>
    <property type="match status" value="1"/>
</dbReference>
<dbReference type="InterPro" id="IPR021109">
    <property type="entry name" value="Peptidase_aspartic_dom_sf"/>
</dbReference>
<dbReference type="Gramene" id="GBG60130">
    <property type="protein sequence ID" value="GBG60130"/>
    <property type="gene ID" value="CBR_g3374"/>
</dbReference>
<dbReference type="OrthoDB" id="2445014at2759"/>
<dbReference type="Proteomes" id="UP000265515">
    <property type="component" value="Unassembled WGS sequence"/>
</dbReference>
<evidence type="ECO:0000313" key="2">
    <source>
        <dbReference type="Proteomes" id="UP000265515"/>
    </source>
</evidence>
<sequence length="287" mass="31887">MAHLREYLHAAVPPPSTGGEVAVVDLRNYLGKIDCEYATQRSVDNNAPLLYIRIQIGKATCSGLIDCGATRNYISQDFTARARLGPRIRRKSQPTHVTLADGHTQKSIDRCVDSVPVYFAPLACEAVSFDILDTKFDLILGMSWLQSEDHPVNFHQRTVHIRDRRGELVPCTVPLPHPSIGCHVASAASIRQSIRRNDIEEMGICFLHALPPGDQPKTNTSDSRIIELLDSYEDVFQAHAGVIPDRPIRHGITLEDGVVLPRGCIYHMSEEELQVLRAQLDDLLAKG</sequence>
<accession>A0A388JQR6</accession>
<dbReference type="EMBL" id="BFEA01000009">
    <property type="protein sequence ID" value="GBG60130.1"/>
    <property type="molecule type" value="Genomic_DNA"/>
</dbReference>
<gene>
    <name evidence="1" type="ORF">CBR_g3374</name>
</gene>
<dbReference type="Pfam" id="PF08284">
    <property type="entry name" value="RVP_2"/>
    <property type="match status" value="1"/>
</dbReference>
<evidence type="ECO:0000313" key="1">
    <source>
        <dbReference type="EMBL" id="GBG60130.1"/>
    </source>
</evidence>
<dbReference type="SUPFAM" id="SSF50630">
    <property type="entry name" value="Acid proteases"/>
    <property type="match status" value="1"/>
</dbReference>
<protein>
    <submittedName>
        <fullName evidence="1">Uncharacterized protein</fullName>
    </submittedName>
</protein>
<dbReference type="AlphaFoldDB" id="A0A388JQR6"/>
<proteinExistence type="predicted"/>
<keyword evidence="2" id="KW-1185">Reference proteome</keyword>
<dbReference type="PANTHER" id="PTHR15503">
    <property type="entry name" value="LDOC1 RELATED"/>
    <property type="match status" value="1"/>
</dbReference>
<dbReference type="InterPro" id="IPR032567">
    <property type="entry name" value="RTL1-rel"/>
</dbReference>